<dbReference type="CDD" id="cd00030">
    <property type="entry name" value="C2"/>
    <property type="match status" value="3"/>
</dbReference>
<sequence length="495" mass="57646">MDVGGKSDPYITLRLKSQDKKERQKTQIISNTRNPIWNQEFDITAQDPNDTLLIDMYDEDLKNDDKMMDQLQYPVSTWQIGAPADRKELDIKLKKKKAGKLIFEVQAFPAETYHEQARDIQVEQSYNPQRGHLKIHVYDGKNLKKMDTVGKSDPYMSFELKDRKKSKIKTQIISNTLDPIWNQDLILDVPDVKKDVLVVNLWDEDIKNDDRMMNEQEIPLSSVPIGQKQEFNEGIKLKKKDAGTLHYEYTLCDGPAPTGQDFKPCKLRVTVLKAEKLRKMDLNASDPYVTLQLNKEKDSLQKTKAIQNDLNPVWNEKFEFSCKDWNTDKLYVNMWDEDIKNDDKMMNELEYPLSQWPIGTDMQVTENLKLKKKDAGILYLGIEVLDVDGQPAVKTRDIVLEEPNGSYCEFSLGNFPSNYSTNFSGFTVYSESLSPLHSFEEKQHHHHRVQTKEVEEVKPEKPKEKKSKEKKPKEEKPKEEKPKEEKKEKKSKKPK</sequence>
<dbReference type="EMBL" id="JAPFFF010000004">
    <property type="protein sequence ID" value="KAK8892491.1"/>
    <property type="molecule type" value="Genomic_DNA"/>
</dbReference>
<dbReference type="Proteomes" id="UP001470230">
    <property type="component" value="Unassembled WGS sequence"/>
</dbReference>
<evidence type="ECO:0000256" key="2">
    <source>
        <dbReference type="ARBA" id="ARBA00022837"/>
    </source>
</evidence>
<keyword evidence="2" id="KW-0106">Calcium</keyword>
<keyword evidence="1" id="KW-0479">Metal-binding</keyword>
<reference evidence="5 6" key="1">
    <citation type="submission" date="2024-04" db="EMBL/GenBank/DDBJ databases">
        <title>Tritrichomonas musculus Genome.</title>
        <authorList>
            <person name="Alves-Ferreira E."/>
            <person name="Grigg M."/>
            <person name="Lorenzi H."/>
            <person name="Galac M."/>
        </authorList>
    </citation>
    <scope>NUCLEOTIDE SEQUENCE [LARGE SCALE GENOMIC DNA]</scope>
    <source>
        <strain evidence="5 6">EAF2021</strain>
    </source>
</reference>
<comment type="caution">
    <text evidence="5">The sequence shown here is derived from an EMBL/GenBank/DDBJ whole genome shotgun (WGS) entry which is preliminary data.</text>
</comment>
<proteinExistence type="predicted"/>
<name>A0ABR2KP02_9EUKA</name>
<keyword evidence="6" id="KW-1185">Reference proteome</keyword>
<evidence type="ECO:0000313" key="6">
    <source>
        <dbReference type="Proteomes" id="UP001470230"/>
    </source>
</evidence>
<dbReference type="InterPro" id="IPR035892">
    <property type="entry name" value="C2_domain_sf"/>
</dbReference>
<gene>
    <name evidence="5" type="ORF">M9Y10_029720</name>
</gene>
<feature type="compositionally biased region" description="Basic and acidic residues" evidence="3">
    <location>
        <begin position="450"/>
        <end position="488"/>
    </location>
</feature>
<dbReference type="Gene3D" id="2.60.40.150">
    <property type="entry name" value="C2 domain"/>
    <property type="match status" value="3"/>
</dbReference>
<dbReference type="InterPro" id="IPR000008">
    <property type="entry name" value="C2_dom"/>
</dbReference>
<dbReference type="PROSITE" id="PS50004">
    <property type="entry name" value="C2"/>
    <property type="match status" value="3"/>
</dbReference>
<dbReference type="SUPFAM" id="SSF49562">
    <property type="entry name" value="C2 domain (Calcium/lipid-binding domain, CaLB)"/>
    <property type="match status" value="3"/>
</dbReference>
<evidence type="ECO:0000256" key="3">
    <source>
        <dbReference type="SAM" id="MobiDB-lite"/>
    </source>
</evidence>
<dbReference type="Pfam" id="PF00168">
    <property type="entry name" value="C2"/>
    <property type="match status" value="3"/>
</dbReference>
<evidence type="ECO:0000256" key="1">
    <source>
        <dbReference type="ARBA" id="ARBA00022723"/>
    </source>
</evidence>
<feature type="domain" description="C2" evidence="4">
    <location>
        <begin position="247"/>
        <end position="368"/>
    </location>
</feature>
<feature type="region of interest" description="Disordered" evidence="3">
    <location>
        <begin position="439"/>
        <end position="495"/>
    </location>
</feature>
<evidence type="ECO:0000313" key="5">
    <source>
        <dbReference type="EMBL" id="KAK8892491.1"/>
    </source>
</evidence>
<dbReference type="PANTHER" id="PTHR45911:SF4">
    <property type="entry name" value="MULTIPLE C2 AND TRANSMEMBRANE DOMAIN-CONTAINING PROTEIN"/>
    <property type="match status" value="1"/>
</dbReference>
<dbReference type="SMART" id="SM00239">
    <property type="entry name" value="C2"/>
    <property type="match status" value="3"/>
</dbReference>
<organism evidence="5 6">
    <name type="scientific">Tritrichomonas musculus</name>
    <dbReference type="NCBI Taxonomy" id="1915356"/>
    <lineage>
        <taxon>Eukaryota</taxon>
        <taxon>Metamonada</taxon>
        <taxon>Parabasalia</taxon>
        <taxon>Tritrichomonadida</taxon>
        <taxon>Tritrichomonadidae</taxon>
        <taxon>Tritrichomonas</taxon>
    </lineage>
</organism>
<feature type="domain" description="C2" evidence="4">
    <location>
        <begin position="116"/>
        <end position="233"/>
    </location>
</feature>
<dbReference type="PANTHER" id="PTHR45911">
    <property type="entry name" value="C2 DOMAIN-CONTAINING PROTEIN"/>
    <property type="match status" value="1"/>
</dbReference>
<protein>
    <recommendedName>
        <fullName evidence="4">C2 domain-containing protein</fullName>
    </recommendedName>
</protein>
<accession>A0ABR2KP02</accession>
<dbReference type="PRINTS" id="PR00360">
    <property type="entry name" value="C2DOMAIN"/>
</dbReference>
<evidence type="ECO:0000259" key="4">
    <source>
        <dbReference type="PROSITE" id="PS50004"/>
    </source>
</evidence>
<feature type="domain" description="C2" evidence="4">
    <location>
        <begin position="1"/>
        <end position="88"/>
    </location>
</feature>